<sequence length="66" mass="7759">MFVDRHVGLWDGKHNLERFSLYIRCHRYTMIVNCQFAIILRPELEGECICSNPPPPTVNTVTNKHF</sequence>
<evidence type="ECO:0000313" key="1">
    <source>
        <dbReference type="EMBL" id="JAH98274.1"/>
    </source>
</evidence>
<organism evidence="1">
    <name type="scientific">Anguilla anguilla</name>
    <name type="common">European freshwater eel</name>
    <name type="synonym">Muraena anguilla</name>
    <dbReference type="NCBI Taxonomy" id="7936"/>
    <lineage>
        <taxon>Eukaryota</taxon>
        <taxon>Metazoa</taxon>
        <taxon>Chordata</taxon>
        <taxon>Craniata</taxon>
        <taxon>Vertebrata</taxon>
        <taxon>Euteleostomi</taxon>
        <taxon>Actinopterygii</taxon>
        <taxon>Neopterygii</taxon>
        <taxon>Teleostei</taxon>
        <taxon>Anguilliformes</taxon>
        <taxon>Anguillidae</taxon>
        <taxon>Anguilla</taxon>
    </lineage>
</organism>
<proteinExistence type="predicted"/>
<accession>A0A0E9X6Q8</accession>
<name>A0A0E9X6Q8_ANGAN</name>
<protein>
    <submittedName>
        <fullName evidence="1">Uncharacterized protein</fullName>
    </submittedName>
</protein>
<dbReference type="AlphaFoldDB" id="A0A0E9X6Q8"/>
<reference evidence="1" key="2">
    <citation type="journal article" date="2015" name="Fish Shellfish Immunol.">
        <title>Early steps in the European eel (Anguilla anguilla)-Vibrio vulnificus interaction in the gills: Role of the RtxA13 toxin.</title>
        <authorList>
            <person name="Callol A."/>
            <person name="Pajuelo D."/>
            <person name="Ebbesson L."/>
            <person name="Teles M."/>
            <person name="MacKenzie S."/>
            <person name="Amaro C."/>
        </authorList>
    </citation>
    <scope>NUCLEOTIDE SEQUENCE</scope>
</reference>
<reference evidence="1" key="1">
    <citation type="submission" date="2014-11" db="EMBL/GenBank/DDBJ databases">
        <authorList>
            <person name="Amaro Gonzalez C."/>
        </authorList>
    </citation>
    <scope>NUCLEOTIDE SEQUENCE</scope>
</reference>
<dbReference type="EMBL" id="GBXM01010303">
    <property type="protein sequence ID" value="JAH98274.1"/>
    <property type="molecule type" value="Transcribed_RNA"/>
</dbReference>